<dbReference type="AlphaFoldDB" id="X5H5Q7"/>
<proteinExistence type="predicted"/>
<evidence type="ECO:0000313" key="1">
    <source>
        <dbReference type="EMBL" id="AHX26565.1"/>
    </source>
</evidence>
<sequence length="27" mass="3021">MFSFQTQGYDVIGSSLHFADKLDTLAE</sequence>
<protein>
    <submittedName>
        <fullName evidence="1">Uncharacterized protein</fullName>
    </submittedName>
</protein>
<evidence type="ECO:0000313" key="2">
    <source>
        <dbReference type="Proteomes" id="UP000002208"/>
    </source>
</evidence>
<reference evidence="1 2" key="1">
    <citation type="journal article" date="2009" name="PLoS Genet.">
        <title>Alliance of proteomics and genomics to unravel the specificities of Sahara bacterium Deinococcus deserti.</title>
        <authorList>
            <person name="de Groot A."/>
            <person name="Dulermo R."/>
            <person name="Ortet P."/>
            <person name="Blanchard L."/>
            <person name="Guerin P."/>
            <person name="Fernandez B."/>
            <person name="Vacherie B."/>
            <person name="Dossat C."/>
            <person name="Jolivet E."/>
            <person name="Siguier P."/>
            <person name="Chandler M."/>
            <person name="Barakat M."/>
            <person name="Dedieu A."/>
            <person name="Barbe V."/>
            <person name="Heulin T."/>
            <person name="Sommer S."/>
            <person name="Achouak W."/>
            <person name="Armengaud J."/>
        </authorList>
    </citation>
    <scope>NUCLEOTIDE SEQUENCE [LARGE SCALE GENOMIC DNA]</scope>
    <source>
        <strain evidence="2">DSM 17065 / CIP 109153 / LMG 22923 / VCD115</strain>
        <plasmid evidence="2">pDeide2</plasmid>
    </source>
</reference>
<dbReference type="EMBL" id="CP001116">
    <property type="protein sequence ID" value="AHX26565.1"/>
    <property type="molecule type" value="Genomic_DNA"/>
</dbReference>
<name>X5H5Q7_DEIDV</name>
<keyword evidence="1" id="KW-0614">Plasmid</keyword>
<dbReference type="KEGG" id="ddr:Deide_2p01762"/>
<accession>X5H5Q7</accession>
<organism evidence="1 2">
    <name type="scientific">Deinococcus deserti (strain DSM 17065 / CIP 109153 / LMG 22923 / VCD115)</name>
    <dbReference type="NCBI Taxonomy" id="546414"/>
    <lineage>
        <taxon>Bacteria</taxon>
        <taxon>Thermotogati</taxon>
        <taxon>Deinococcota</taxon>
        <taxon>Deinococci</taxon>
        <taxon>Deinococcales</taxon>
        <taxon>Deinococcaceae</taxon>
        <taxon>Deinococcus</taxon>
    </lineage>
</organism>
<geneLocation type="plasmid" evidence="2">
    <name>pDeide2</name>
</geneLocation>
<keyword evidence="2" id="KW-1185">Reference proteome</keyword>
<dbReference type="HOGENOM" id="CLU_3414657_0_0_0"/>
<gene>
    <name evidence="1" type="ordered locus">Deide_2p01762</name>
</gene>
<dbReference type="Proteomes" id="UP000002208">
    <property type="component" value="Plasmid 2"/>
</dbReference>